<evidence type="ECO:0000313" key="1">
    <source>
        <dbReference type="EMBL" id="EMB14577.1"/>
    </source>
</evidence>
<sequence length="79" mass="8837">MVTEEQQAAIFQKACEDPAGSNRPIAKWTHRELAMQLIADGVVAAISDRWDCKLLGSAKIRPHKKQVLADKQRQTGPKR</sequence>
<dbReference type="AlphaFoldDB" id="M2APD2"/>
<dbReference type="EMBL" id="ANMO01000216">
    <property type="protein sequence ID" value="EMB14577.1"/>
    <property type="molecule type" value="Genomic_DNA"/>
</dbReference>
<dbReference type="Proteomes" id="UP000011529">
    <property type="component" value="Unassembled WGS sequence"/>
</dbReference>
<comment type="caution">
    <text evidence="1">The sequence shown here is derived from an EMBL/GenBank/DDBJ whole genome shotgun (WGS) entry which is preliminary data.</text>
</comment>
<gene>
    <name evidence="1" type="ORF">RE6C_04999</name>
</gene>
<keyword evidence="2" id="KW-1185">Reference proteome</keyword>
<name>M2APD2_9BACT</name>
<organism evidence="1 2">
    <name type="scientific">Rhodopirellula europaea 6C</name>
    <dbReference type="NCBI Taxonomy" id="1263867"/>
    <lineage>
        <taxon>Bacteria</taxon>
        <taxon>Pseudomonadati</taxon>
        <taxon>Planctomycetota</taxon>
        <taxon>Planctomycetia</taxon>
        <taxon>Pirellulales</taxon>
        <taxon>Pirellulaceae</taxon>
        <taxon>Rhodopirellula</taxon>
    </lineage>
</organism>
<dbReference type="PATRIC" id="fig|1263867.3.peg.5356"/>
<protein>
    <submittedName>
        <fullName evidence="1">Transposase</fullName>
    </submittedName>
</protein>
<reference evidence="1" key="1">
    <citation type="submission" date="2012-11" db="EMBL/GenBank/DDBJ databases">
        <title>Permanent draft genomes of Rhodopirellula europaea strain SH398 and 6C.</title>
        <authorList>
            <person name="Richter M."/>
            <person name="Richter-Heitmann T."/>
            <person name="Frank C."/>
            <person name="Harder J."/>
            <person name="Glockner F.O."/>
        </authorList>
    </citation>
    <scope>NUCLEOTIDE SEQUENCE</scope>
    <source>
        <strain evidence="1">6C</strain>
    </source>
</reference>
<accession>M2APD2</accession>
<evidence type="ECO:0000313" key="2">
    <source>
        <dbReference type="Proteomes" id="UP000011529"/>
    </source>
</evidence>
<proteinExistence type="predicted"/>
<reference evidence="1" key="2">
    <citation type="journal article" date="2013" name="Mar. Genomics">
        <title>Expression of sulfatases in Rhodopirellula baltica and the diversity of sulfatases in the genus Rhodopirellula.</title>
        <authorList>
            <person name="Wegner C.E."/>
            <person name="Richter-Heitmann T."/>
            <person name="Klindworth A."/>
            <person name="Klockow C."/>
            <person name="Richter M."/>
            <person name="Achstetter T."/>
            <person name="Glockner F.O."/>
            <person name="Harder J."/>
        </authorList>
    </citation>
    <scope>NUCLEOTIDE SEQUENCE [LARGE SCALE GENOMIC DNA]</scope>
    <source>
        <strain evidence="1">6C</strain>
    </source>
</reference>